<dbReference type="PANTHER" id="PTHR36902:SF1">
    <property type="entry name" value="ENRICHED IN SURFACE-LABELED PROTEOME PROTEIN 9"/>
    <property type="match status" value="1"/>
</dbReference>
<protein>
    <submittedName>
        <fullName evidence="3">Uncharacterized protein</fullName>
    </submittedName>
</protein>
<comment type="caution">
    <text evidence="3">The sequence shown here is derived from an EMBL/GenBank/DDBJ whole genome shotgun (WGS) entry which is preliminary data.</text>
</comment>
<dbReference type="EMBL" id="VXIV02001957">
    <property type="protein sequence ID" value="KAF6028361.1"/>
    <property type="molecule type" value="Genomic_DNA"/>
</dbReference>
<dbReference type="PANTHER" id="PTHR36902">
    <property type="entry name" value="ENRICHED IN SURFACE-LABELED PROTEOME PROTEIN 9"/>
    <property type="match status" value="1"/>
</dbReference>
<keyword evidence="4" id="KW-1185">Reference proteome</keyword>
<evidence type="ECO:0000259" key="2">
    <source>
        <dbReference type="Pfam" id="PF25899"/>
    </source>
</evidence>
<sequence>MSLDGNRVETFMFGESASSTNGFSSSSAFIGNKDYPPVYKVPPSTVCPHLKNFNVGPPKPHDFPSIAANGFFSMEAELVQQTTKGTGLFTTIKEYYDSTLSLSRFDYTPKGTLPGFLAKGADQPITEVHDFLTGVAYIIDTELGNCTVAPLSDSPNFDVFSIDSTSVKMKSVAELFGVDGKKGAMNWTYTGQRNVRGILADVYVAEKVGYPEGSPADTKSVWEIAFSSPSYFSVASSATEVLEPISLSITIPDLNYTTKYNIFNFNEDEPDPWIFDIGTCFNDNQKSNVHFYIEGDQSELIESHKKEFRYWLLVSIIGYASVAPIRINNLNWQKSDSDDIIRVSFQILDPPTIKGSTVDRLPTTYLVSTSDAIAALDKAVTSGDFIVQAPLLGDGTGKPIKVIPTSIIDNKTNPPGRDDQIGVCKPGSETPDPIAKDFPPIPNIFATEIEMYVAQNKTTRSLFEIFDSHTFYCNASQLDGRGVDTFVFGDDVNSQSGFTSKSAFLINPAYPPVYKGKVTLETGIKTEKWWDCHYIPALNATVTAEWYFTDSDDWTPTVGKNNPTPVMLKVKGRLGDIRDIDHTYTFNSFKPFITEKEASYFQCKAKTYKKDFCNKVDRVKSFVCWYLHAPSAPHLKDFGVGISQSKDIPEIAKNGYFSFDAEFIQKTGDDSGIVTGLKEYYDTHLMLSRYDYTTKGTVYGQNDGRPFSEVHDFMTGVAYVRDVELGNCTVSPLSKSPNFDVFSTDATHVRMKTVKEFFGIDGKIGAMNWTYTGQRKVRDMMADIYVAERVGFPDGVSDDVKSTWEIAFSLPSYLYTASTATAIEVVEPVRLWATIPSMEYTITYNIFNFNEEEPDAWVYDVANCFMDEQKSNVQFYLQGNQSEAIEFHRKEFRYWLFLSITGYIGISPIRISGLDWWKSDFEDTIKVSFQILDPPTIQGSTVEKLPSSFLISTSDAVDLLHKAINSGTFIVETGTIGDGTLKPVRAIPNSIVHYVNNTVVHHIDNTKASTGNSPSDHMINEKVCKPGSEKPDPIAKDFPPIPNIFATEIEMYVAQNKTTRSLFEIFDSPEIEL</sequence>
<evidence type="ECO:0000313" key="4">
    <source>
        <dbReference type="Proteomes" id="UP000593567"/>
    </source>
</evidence>
<feature type="domain" description="DUF7959" evidence="2">
    <location>
        <begin position="882"/>
        <end position="972"/>
    </location>
</feature>
<dbReference type="Pfam" id="PF25898">
    <property type="entry name" value="LolA_2nd_metazoa"/>
    <property type="match status" value="2"/>
</dbReference>
<feature type="domain" description="LolA-like" evidence="1">
    <location>
        <begin position="64"/>
        <end position="281"/>
    </location>
</feature>
<dbReference type="AlphaFoldDB" id="A0A7J7JRV7"/>
<accession>A0A7J7JRV7</accession>
<gene>
    <name evidence="3" type="ORF">EB796_013325</name>
</gene>
<evidence type="ECO:0000313" key="3">
    <source>
        <dbReference type="EMBL" id="KAF6028361.1"/>
    </source>
</evidence>
<organism evidence="3 4">
    <name type="scientific">Bugula neritina</name>
    <name type="common">Brown bryozoan</name>
    <name type="synonym">Sertularia neritina</name>
    <dbReference type="NCBI Taxonomy" id="10212"/>
    <lineage>
        <taxon>Eukaryota</taxon>
        <taxon>Metazoa</taxon>
        <taxon>Spiralia</taxon>
        <taxon>Lophotrochozoa</taxon>
        <taxon>Bryozoa</taxon>
        <taxon>Gymnolaemata</taxon>
        <taxon>Cheilostomatida</taxon>
        <taxon>Flustrina</taxon>
        <taxon>Buguloidea</taxon>
        <taxon>Bugulidae</taxon>
        <taxon>Bugula</taxon>
    </lineage>
</organism>
<dbReference type="InterPro" id="IPR058265">
    <property type="entry name" value="DUF7959"/>
</dbReference>
<dbReference type="OrthoDB" id="5983572at2759"/>
<dbReference type="Pfam" id="PF25899">
    <property type="entry name" value="DUF7959"/>
    <property type="match status" value="2"/>
</dbReference>
<dbReference type="InterPro" id="IPR058831">
    <property type="entry name" value="LolA-like_dom_2nd"/>
</dbReference>
<feature type="domain" description="DUF7959" evidence="2">
    <location>
        <begin position="298"/>
        <end position="388"/>
    </location>
</feature>
<name>A0A7J7JRV7_BUGNE</name>
<evidence type="ECO:0000259" key="1">
    <source>
        <dbReference type="Pfam" id="PF25898"/>
    </source>
</evidence>
<proteinExistence type="predicted"/>
<dbReference type="Proteomes" id="UP000593567">
    <property type="component" value="Unassembled WGS sequence"/>
</dbReference>
<feature type="domain" description="LolA-like" evidence="1">
    <location>
        <begin position="643"/>
        <end position="865"/>
    </location>
</feature>
<reference evidence="3" key="1">
    <citation type="submission" date="2020-06" db="EMBL/GenBank/DDBJ databases">
        <title>Draft genome of Bugula neritina, a colonial animal packing powerful symbionts and potential medicines.</title>
        <authorList>
            <person name="Rayko M."/>
        </authorList>
    </citation>
    <scope>NUCLEOTIDE SEQUENCE [LARGE SCALE GENOMIC DNA]</scope>
    <source>
        <strain evidence="3">Kwan_BN1</strain>
    </source>
</reference>